<comment type="caution">
    <text evidence="2">The sequence shown here is derived from an EMBL/GenBank/DDBJ whole genome shotgun (WGS) entry which is preliminary data.</text>
</comment>
<accession>A0ABV3VNC1</accession>
<dbReference type="EMBL" id="JBDLOU010000062">
    <property type="protein sequence ID" value="MEX3741264.1"/>
    <property type="molecule type" value="Genomic_DNA"/>
</dbReference>
<evidence type="ECO:0000259" key="1">
    <source>
        <dbReference type="Pfam" id="PF00561"/>
    </source>
</evidence>
<organism evidence="2 3">
    <name type="scientific">Mycolicibacterium porcinum</name>
    <dbReference type="NCBI Taxonomy" id="39693"/>
    <lineage>
        <taxon>Bacteria</taxon>
        <taxon>Bacillati</taxon>
        <taxon>Actinomycetota</taxon>
        <taxon>Actinomycetes</taxon>
        <taxon>Mycobacteriales</taxon>
        <taxon>Mycobacteriaceae</taxon>
        <taxon>Mycolicibacterium</taxon>
    </lineage>
</organism>
<evidence type="ECO:0000313" key="2">
    <source>
        <dbReference type="EMBL" id="MEX3741264.1"/>
    </source>
</evidence>
<dbReference type="PANTHER" id="PTHR43433:SF5">
    <property type="entry name" value="AB HYDROLASE-1 DOMAIN-CONTAINING PROTEIN"/>
    <property type="match status" value="1"/>
</dbReference>
<dbReference type="Gene3D" id="3.40.50.1820">
    <property type="entry name" value="alpha/beta hydrolase"/>
    <property type="match status" value="1"/>
</dbReference>
<reference evidence="2 3" key="1">
    <citation type="submission" date="2024-04" db="EMBL/GenBank/DDBJ databases">
        <title>Genomic Markers of Mycobacteria.</title>
        <authorList>
            <person name="Soliman M.S."/>
            <person name="Elkholy A."/>
            <person name="Soliman N.S."/>
            <person name="Abbas A."/>
            <person name="Khayrat S."/>
            <person name="Shawky S."/>
        </authorList>
    </citation>
    <scope>NUCLEOTIDE SEQUENCE [LARGE SCALE GENOMIC DNA]</scope>
    <source>
        <strain evidence="2 3">Egy-CU-AM5</strain>
    </source>
</reference>
<dbReference type="InterPro" id="IPR050471">
    <property type="entry name" value="AB_hydrolase"/>
</dbReference>
<feature type="domain" description="AB hydrolase-1" evidence="1">
    <location>
        <begin position="65"/>
        <end position="302"/>
    </location>
</feature>
<dbReference type="GO" id="GO:0016787">
    <property type="term" value="F:hydrolase activity"/>
    <property type="evidence" value="ECO:0007669"/>
    <property type="project" value="UniProtKB-KW"/>
</dbReference>
<sequence>MTFNNSGREIGSGMNTAVCTLRSPAVTDARRGIQARNSSKHGLMTSDGVEIAVTDYRPSGPISHTVVLLHGLCLSRRSWYLTYRPLCQPGVRVIAYDHRGHGQSGSAALATYTPQRLGQDLAELLTALNVVGPLTIAGHSMGGMSALSYLARPLNDQPVRPNALVLVGTSAGGLTECGLGRLLVAPGLGALIEVATHAPRALGERAVRALAQPLCGLVTHDASVTKSLAEALGRTPMRTSLGFLQALKAFDQRTILPSISASTTVISGGRDILTPPTHSEHMAALIPNATHLHLPDAGHMLLQEATDIVTGAILRTITDAESIGAPA</sequence>
<dbReference type="InterPro" id="IPR029058">
    <property type="entry name" value="AB_hydrolase_fold"/>
</dbReference>
<dbReference type="Proteomes" id="UP001558474">
    <property type="component" value="Unassembled WGS sequence"/>
</dbReference>
<protein>
    <submittedName>
        <fullName evidence="2">Alpha/beta hydrolase</fullName>
    </submittedName>
</protein>
<dbReference type="Pfam" id="PF00561">
    <property type="entry name" value="Abhydrolase_1"/>
    <property type="match status" value="1"/>
</dbReference>
<dbReference type="PANTHER" id="PTHR43433">
    <property type="entry name" value="HYDROLASE, ALPHA/BETA FOLD FAMILY PROTEIN"/>
    <property type="match status" value="1"/>
</dbReference>
<dbReference type="SUPFAM" id="SSF53474">
    <property type="entry name" value="alpha/beta-Hydrolases"/>
    <property type="match status" value="1"/>
</dbReference>
<keyword evidence="3" id="KW-1185">Reference proteome</keyword>
<keyword evidence="2" id="KW-0378">Hydrolase</keyword>
<dbReference type="PRINTS" id="PR00111">
    <property type="entry name" value="ABHYDROLASE"/>
</dbReference>
<dbReference type="InterPro" id="IPR000073">
    <property type="entry name" value="AB_hydrolase_1"/>
</dbReference>
<gene>
    <name evidence="2" type="ORF">ABFW12_23840</name>
</gene>
<dbReference type="RefSeq" id="WP_368573896.1">
    <property type="nucleotide sequence ID" value="NZ_JBDLOU010000062.1"/>
</dbReference>
<name>A0ABV3VNC1_9MYCO</name>
<evidence type="ECO:0000313" key="3">
    <source>
        <dbReference type="Proteomes" id="UP001558474"/>
    </source>
</evidence>
<proteinExistence type="predicted"/>